<comment type="caution">
    <text evidence="1">The sequence shown here is derived from an EMBL/GenBank/DDBJ whole genome shotgun (WGS) entry which is preliminary data.</text>
</comment>
<keyword evidence="2" id="KW-1185">Reference proteome</keyword>
<dbReference type="InterPro" id="IPR036085">
    <property type="entry name" value="PAZ_dom_sf"/>
</dbReference>
<dbReference type="Proteomes" id="UP000230233">
    <property type="component" value="Chromosome III"/>
</dbReference>
<sequence length="108" mass="12330">MSSLIEFLDEKCPHWRIAPLALVNAHLRLHGPREILLTSHNQKAYGVIQISKFNSSFIFGKPGKKVSVLLHFRQKWGITLRYPKDRLVYLANNPGSLIPAETIQMLPI</sequence>
<proteinExistence type="predicted"/>
<dbReference type="Gene3D" id="2.170.260.10">
    <property type="entry name" value="paz domain"/>
    <property type="match status" value="1"/>
</dbReference>
<reference evidence="2" key="1">
    <citation type="submission" date="2017-10" db="EMBL/GenBank/DDBJ databases">
        <title>Rapid genome shrinkage in a self-fertile nematode reveals novel sperm competition proteins.</title>
        <authorList>
            <person name="Yin D."/>
            <person name="Schwarz E.M."/>
            <person name="Thomas C.G."/>
            <person name="Felde R.L."/>
            <person name="Korf I.F."/>
            <person name="Cutter A.D."/>
            <person name="Schartner C.M."/>
            <person name="Ralston E.J."/>
            <person name="Meyer B.J."/>
            <person name="Haag E.S."/>
        </authorList>
    </citation>
    <scope>NUCLEOTIDE SEQUENCE [LARGE SCALE GENOMIC DNA]</scope>
    <source>
        <strain evidence="2">JU1422</strain>
    </source>
</reference>
<organism evidence="1 2">
    <name type="scientific">Caenorhabditis nigoni</name>
    <dbReference type="NCBI Taxonomy" id="1611254"/>
    <lineage>
        <taxon>Eukaryota</taxon>
        <taxon>Metazoa</taxon>
        <taxon>Ecdysozoa</taxon>
        <taxon>Nematoda</taxon>
        <taxon>Chromadorea</taxon>
        <taxon>Rhabditida</taxon>
        <taxon>Rhabditina</taxon>
        <taxon>Rhabditomorpha</taxon>
        <taxon>Rhabditoidea</taxon>
        <taxon>Rhabditidae</taxon>
        <taxon>Peloderinae</taxon>
        <taxon>Caenorhabditis</taxon>
    </lineage>
</organism>
<dbReference type="OrthoDB" id="10607915at2759"/>
<gene>
    <name evidence="1" type="primary">Cnig_chr_III.g11160</name>
    <name evidence="1" type="ORF">B9Z55_011160</name>
</gene>
<evidence type="ECO:0000313" key="1">
    <source>
        <dbReference type="EMBL" id="PIC39486.1"/>
    </source>
</evidence>
<dbReference type="SUPFAM" id="SSF101690">
    <property type="entry name" value="PAZ domain"/>
    <property type="match status" value="1"/>
</dbReference>
<dbReference type="AlphaFoldDB" id="A0A2G5UJS6"/>
<dbReference type="EMBL" id="PDUG01000003">
    <property type="protein sequence ID" value="PIC39486.1"/>
    <property type="molecule type" value="Genomic_DNA"/>
</dbReference>
<evidence type="ECO:0000313" key="2">
    <source>
        <dbReference type="Proteomes" id="UP000230233"/>
    </source>
</evidence>
<accession>A0A2G5UJS6</accession>
<protein>
    <submittedName>
        <fullName evidence="1">Uncharacterized protein</fullName>
    </submittedName>
</protein>
<name>A0A2G5UJS6_9PELO</name>